<sequence length="96" mass="10746">MKNQKDYEAGWTKSTINPKTGKKVSGGAARNMHVAYQNGLEAMRGDAFLNGVAYVQPLLDSYQAHLDKSTQQLEKSQALNTSLFNQLQEEKNKSRK</sequence>
<protein>
    <submittedName>
        <fullName evidence="3">Uncharacterized protein</fullName>
    </submittedName>
</protein>
<dbReference type="RefSeq" id="WP_108091708.1">
    <property type="nucleotide sequence ID" value="NZ_SYUW01000059.1"/>
</dbReference>
<evidence type="ECO:0000256" key="1">
    <source>
        <dbReference type="SAM" id="Coils"/>
    </source>
</evidence>
<organism evidence="3 4">
    <name type="scientific">Vibrio kanaloae</name>
    <dbReference type="NCBI Taxonomy" id="170673"/>
    <lineage>
        <taxon>Bacteria</taxon>
        <taxon>Pseudomonadati</taxon>
        <taxon>Pseudomonadota</taxon>
        <taxon>Gammaproteobacteria</taxon>
        <taxon>Vibrionales</taxon>
        <taxon>Vibrionaceae</taxon>
        <taxon>Vibrio</taxon>
    </lineage>
</organism>
<accession>A0A4U1YP40</accession>
<evidence type="ECO:0000313" key="3">
    <source>
        <dbReference type="EMBL" id="TKF22865.1"/>
    </source>
</evidence>
<dbReference type="Proteomes" id="UP000305234">
    <property type="component" value="Unassembled WGS sequence"/>
</dbReference>
<reference evidence="3 4" key="1">
    <citation type="submission" date="2019-04" db="EMBL/GenBank/DDBJ databases">
        <title>A reverse ecology approach based on a biological definition of microbial populations.</title>
        <authorList>
            <person name="Arevalo P."/>
            <person name="Vaninsberghe D."/>
            <person name="Elsherbini J."/>
            <person name="Gore J."/>
            <person name="Polz M."/>
        </authorList>
    </citation>
    <scope>NUCLEOTIDE SEQUENCE [LARGE SCALE GENOMIC DNA]</scope>
    <source>
        <strain evidence="3 4">10N.261.46.E4</strain>
    </source>
</reference>
<gene>
    <name evidence="3" type="ORF">FCV52_19155</name>
</gene>
<keyword evidence="1" id="KW-0175">Coiled coil</keyword>
<dbReference type="AlphaFoldDB" id="A0A4U1YP40"/>
<evidence type="ECO:0000256" key="2">
    <source>
        <dbReference type="SAM" id="MobiDB-lite"/>
    </source>
</evidence>
<feature type="region of interest" description="Disordered" evidence="2">
    <location>
        <begin position="1"/>
        <end position="25"/>
    </location>
</feature>
<comment type="caution">
    <text evidence="3">The sequence shown here is derived from an EMBL/GenBank/DDBJ whole genome shotgun (WGS) entry which is preliminary data.</text>
</comment>
<feature type="coiled-coil region" evidence="1">
    <location>
        <begin position="59"/>
        <end position="93"/>
    </location>
</feature>
<proteinExistence type="predicted"/>
<dbReference type="EMBL" id="SYUW01000059">
    <property type="protein sequence ID" value="TKF22865.1"/>
    <property type="molecule type" value="Genomic_DNA"/>
</dbReference>
<evidence type="ECO:0000313" key="4">
    <source>
        <dbReference type="Proteomes" id="UP000305234"/>
    </source>
</evidence>
<name>A0A4U1YP40_9VIBR</name>